<dbReference type="PROSITE" id="PS00217">
    <property type="entry name" value="SUGAR_TRANSPORT_2"/>
    <property type="match status" value="1"/>
</dbReference>
<feature type="domain" description="Major facilitator superfamily (MFS) profile" evidence="6">
    <location>
        <begin position="48"/>
        <end position="438"/>
    </location>
</feature>
<evidence type="ECO:0000256" key="3">
    <source>
        <dbReference type="ARBA" id="ARBA00022989"/>
    </source>
</evidence>
<dbReference type="PANTHER" id="PTHR23508">
    <property type="entry name" value="CARBOXYLIC ACID TRANSPORTER PROTEIN HOMOLOG"/>
    <property type="match status" value="1"/>
</dbReference>
<dbReference type="RefSeq" id="WP_183119572.1">
    <property type="nucleotide sequence ID" value="NZ_JABEQF010000006.1"/>
</dbReference>
<dbReference type="InterPro" id="IPR011701">
    <property type="entry name" value="MFS"/>
</dbReference>
<comment type="subcellular location">
    <subcellularLocation>
        <location evidence="1">Membrane</location>
        <topology evidence="1">Multi-pass membrane protein</topology>
    </subcellularLocation>
</comment>
<evidence type="ECO:0000313" key="7">
    <source>
        <dbReference type="EMBL" id="MBB2190448.1"/>
    </source>
</evidence>
<proteinExistence type="predicted"/>
<protein>
    <submittedName>
        <fullName evidence="7">MFS transporter</fullName>
    </submittedName>
</protein>
<dbReference type="InterPro" id="IPR036259">
    <property type="entry name" value="MFS_trans_sf"/>
</dbReference>
<keyword evidence="8" id="KW-1185">Reference proteome</keyword>
<dbReference type="InterPro" id="IPR005829">
    <property type="entry name" value="Sugar_transporter_CS"/>
</dbReference>
<feature type="transmembrane region" description="Helical" evidence="5">
    <location>
        <begin position="202"/>
        <end position="225"/>
    </location>
</feature>
<evidence type="ECO:0000256" key="1">
    <source>
        <dbReference type="ARBA" id="ARBA00004141"/>
    </source>
</evidence>
<dbReference type="SUPFAM" id="SSF103473">
    <property type="entry name" value="MFS general substrate transporter"/>
    <property type="match status" value="1"/>
</dbReference>
<dbReference type="PANTHER" id="PTHR23508:SF10">
    <property type="entry name" value="CARBOXYLIC ACID TRANSPORTER PROTEIN HOMOLOG"/>
    <property type="match status" value="1"/>
</dbReference>
<evidence type="ECO:0000256" key="4">
    <source>
        <dbReference type="ARBA" id="ARBA00023136"/>
    </source>
</evidence>
<name>A0A7W4JT86_9PROT</name>
<dbReference type="GO" id="GO:0005886">
    <property type="term" value="C:plasma membrane"/>
    <property type="evidence" value="ECO:0007669"/>
    <property type="project" value="TreeGrafter"/>
</dbReference>
<feature type="transmembrane region" description="Helical" evidence="5">
    <location>
        <begin position="147"/>
        <end position="165"/>
    </location>
</feature>
<comment type="caution">
    <text evidence="7">The sequence shown here is derived from an EMBL/GenBank/DDBJ whole genome shotgun (WGS) entry which is preliminary data.</text>
</comment>
<reference evidence="7 8" key="1">
    <citation type="submission" date="2020-04" db="EMBL/GenBank/DDBJ databases">
        <title>Description of novel Gluconacetobacter.</title>
        <authorList>
            <person name="Sombolestani A."/>
        </authorList>
    </citation>
    <scope>NUCLEOTIDE SEQUENCE [LARGE SCALE GENOMIC DNA]</scope>
    <source>
        <strain evidence="7 8">LMG 21311</strain>
    </source>
</reference>
<dbReference type="EMBL" id="JABEQF010000006">
    <property type="protein sequence ID" value="MBB2190448.1"/>
    <property type="molecule type" value="Genomic_DNA"/>
</dbReference>
<evidence type="ECO:0000256" key="2">
    <source>
        <dbReference type="ARBA" id="ARBA00022692"/>
    </source>
</evidence>
<evidence type="ECO:0000313" key="8">
    <source>
        <dbReference type="Proteomes" id="UP000555756"/>
    </source>
</evidence>
<organism evidence="7 8">
    <name type="scientific">Gluconacetobacter azotocaptans</name>
    <dbReference type="NCBI Taxonomy" id="142834"/>
    <lineage>
        <taxon>Bacteria</taxon>
        <taxon>Pseudomonadati</taxon>
        <taxon>Pseudomonadota</taxon>
        <taxon>Alphaproteobacteria</taxon>
        <taxon>Acetobacterales</taxon>
        <taxon>Acetobacteraceae</taxon>
        <taxon>Gluconacetobacter</taxon>
    </lineage>
</organism>
<dbReference type="AlphaFoldDB" id="A0A7W4JT86"/>
<evidence type="ECO:0000256" key="5">
    <source>
        <dbReference type="SAM" id="Phobius"/>
    </source>
</evidence>
<evidence type="ECO:0000259" key="6">
    <source>
        <dbReference type="PROSITE" id="PS50850"/>
    </source>
</evidence>
<gene>
    <name evidence="7" type="ORF">HLH34_10820</name>
</gene>
<dbReference type="InterPro" id="IPR020846">
    <property type="entry name" value="MFS_dom"/>
</dbReference>
<sequence>MPPAADVDSSRADLAANRAADGPARAPLRAPATPFAWFRALSRVEKITFWSCYGGVALDAMDLRIFSFLMPALMKAWHVSPAQVGFLGSAALYAAAAGGWITGLLGDWFGRVKAMQFTIVIYSLFTFLSGFATSYDQLFVCRTIQGFGFGGEITAGVVLMAEIVGDRSRGKAVGCLQSGVAAGWALAAIIASLALACLPEWVAWRAVFWSGIAPGLLLIAIRRYVDEPEIYKEQREQAITHAARMKIHDIFRPGVARTTFLTTLLALGVQSSGLGISTWLPAYLTMSRHLSHGAVGLYVIVLTAGAFAGYIASAYLADARGRRPNFLFYVTGSLLTLLAYLCLPMPPWLLLVAGVPLGFFSQGLYGGMGTFFSELFPTAVRASGTSFAYSAGRLGAASGVAFVGVLAHGYGIGPALLAVCLLSYVLVLVATLLLPETRGRGLR</sequence>
<feature type="transmembrane region" description="Helical" evidence="5">
    <location>
        <begin position="117"/>
        <end position="135"/>
    </location>
</feature>
<keyword evidence="2 5" id="KW-0812">Transmembrane</keyword>
<feature type="transmembrane region" description="Helical" evidence="5">
    <location>
        <begin position="172"/>
        <end position="196"/>
    </location>
</feature>
<feature type="transmembrane region" description="Helical" evidence="5">
    <location>
        <begin position="387"/>
        <end position="409"/>
    </location>
</feature>
<accession>A0A7W4JT86</accession>
<feature type="transmembrane region" description="Helical" evidence="5">
    <location>
        <begin position="296"/>
        <end position="317"/>
    </location>
</feature>
<keyword evidence="3 5" id="KW-1133">Transmembrane helix</keyword>
<feature type="transmembrane region" description="Helical" evidence="5">
    <location>
        <begin position="415"/>
        <end position="434"/>
    </location>
</feature>
<dbReference type="Proteomes" id="UP000555756">
    <property type="component" value="Unassembled WGS sequence"/>
</dbReference>
<feature type="transmembrane region" description="Helical" evidence="5">
    <location>
        <begin position="254"/>
        <end position="276"/>
    </location>
</feature>
<dbReference type="Pfam" id="PF07690">
    <property type="entry name" value="MFS_1"/>
    <property type="match status" value="1"/>
</dbReference>
<feature type="transmembrane region" description="Helical" evidence="5">
    <location>
        <begin position="349"/>
        <end position="375"/>
    </location>
</feature>
<feature type="transmembrane region" description="Helical" evidence="5">
    <location>
        <begin position="326"/>
        <end position="343"/>
    </location>
</feature>
<dbReference type="Gene3D" id="1.20.1250.20">
    <property type="entry name" value="MFS general substrate transporter like domains"/>
    <property type="match status" value="2"/>
</dbReference>
<dbReference type="PROSITE" id="PS50850">
    <property type="entry name" value="MFS"/>
    <property type="match status" value="1"/>
</dbReference>
<keyword evidence="4 5" id="KW-0472">Membrane</keyword>
<feature type="transmembrane region" description="Helical" evidence="5">
    <location>
        <begin position="86"/>
        <end position="105"/>
    </location>
</feature>
<dbReference type="GO" id="GO:0046943">
    <property type="term" value="F:carboxylic acid transmembrane transporter activity"/>
    <property type="evidence" value="ECO:0007669"/>
    <property type="project" value="TreeGrafter"/>
</dbReference>